<protein>
    <submittedName>
        <fullName evidence="1">Uncharacterized protein</fullName>
    </submittedName>
</protein>
<evidence type="ECO:0000313" key="2">
    <source>
        <dbReference type="Proteomes" id="UP000004358"/>
    </source>
</evidence>
<proteinExistence type="predicted"/>
<comment type="caution">
    <text evidence="1">The sequence shown here is derived from an EMBL/GenBank/DDBJ whole genome shotgun (WGS) entry which is preliminary data.</text>
</comment>
<sequence>MPILPESQKKRRESKLTAALFKNQAIENRDVYSIGKAKSPVMSR</sequence>
<accession>A4A0E9</accession>
<evidence type="ECO:0000313" key="1">
    <source>
        <dbReference type="EMBL" id="EAQ77769.1"/>
    </source>
</evidence>
<reference evidence="1 2" key="1">
    <citation type="submission" date="2006-02" db="EMBL/GenBank/DDBJ databases">
        <authorList>
            <person name="Amann R."/>
            <person name="Ferriera S."/>
            <person name="Johnson J."/>
            <person name="Kravitz S."/>
            <person name="Halpern A."/>
            <person name="Remington K."/>
            <person name="Beeson K."/>
            <person name="Tran B."/>
            <person name="Rogers Y.-H."/>
            <person name="Friedman R."/>
            <person name="Venter J.C."/>
        </authorList>
    </citation>
    <scope>NUCLEOTIDE SEQUENCE [LARGE SCALE GENOMIC DNA]</scope>
    <source>
        <strain evidence="1 2">DSM 3645</strain>
    </source>
</reference>
<dbReference type="EMBL" id="AANZ01000028">
    <property type="protein sequence ID" value="EAQ77769.1"/>
    <property type="molecule type" value="Genomic_DNA"/>
</dbReference>
<dbReference type="HOGENOM" id="CLU_3213096_0_0_0"/>
<dbReference type="Proteomes" id="UP000004358">
    <property type="component" value="Unassembled WGS sequence"/>
</dbReference>
<organism evidence="1 2">
    <name type="scientific">Blastopirellula marina DSM 3645</name>
    <dbReference type="NCBI Taxonomy" id="314230"/>
    <lineage>
        <taxon>Bacteria</taxon>
        <taxon>Pseudomonadati</taxon>
        <taxon>Planctomycetota</taxon>
        <taxon>Planctomycetia</taxon>
        <taxon>Pirellulales</taxon>
        <taxon>Pirellulaceae</taxon>
        <taxon>Blastopirellula</taxon>
    </lineage>
</organism>
<dbReference type="AlphaFoldDB" id="A4A0E9"/>
<gene>
    <name evidence="1" type="ORF">DSM3645_25407</name>
</gene>
<name>A4A0E9_9BACT</name>